<comment type="caution">
    <text evidence="1">The sequence shown here is derived from an EMBL/GenBank/DDBJ whole genome shotgun (WGS) entry which is preliminary data.</text>
</comment>
<evidence type="ECO:0000313" key="1">
    <source>
        <dbReference type="EMBL" id="KKK41697.1"/>
    </source>
</evidence>
<dbReference type="SUPFAM" id="SSF53335">
    <property type="entry name" value="S-adenosyl-L-methionine-dependent methyltransferases"/>
    <property type="match status" value="1"/>
</dbReference>
<dbReference type="EMBL" id="LAZR01070379">
    <property type="protein sequence ID" value="KKK41697.1"/>
    <property type="molecule type" value="Genomic_DNA"/>
</dbReference>
<organism evidence="1">
    <name type="scientific">marine sediment metagenome</name>
    <dbReference type="NCBI Taxonomy" id="412755"/>
    <lineage>
        <taxon>unclassified sequences</taxon>
        <taxon>metagenomes</taxon>
        <taxon>ecological metagenomes</taxon>
    </lineage>
</organism>
<protein>
    <submittedName>
        <fullName evidence="1">Uncharacterized protein</fullName>
    </submittedName>
</protein>
<dbReference type="Gene3D" id="3.40.50.150">
    <property type="entry name" value="Vaccinia Virus protein VP39"/>
    <property type="match status" value="1"/>
</dbReference>
<dbReference type="InterPro" id="IPR029063">
    <property type="entry name" value="SAM-dependent_MTases_sf"/>
</dbReference>
<reference evidence="1" key="1">
    <citation type="journal article" date="2015" name="Nature">
        <title>Complex archaea that bridge the gap between prokaryotes and eukaryotes.</title>
        <authorList>
            <person name="Spang A."/>
            <person name="Saw J.H."/>
            <person name="Jorgensen S.L."/>
            <person name="Zaremba-Niedzwiedzka K."/>
            <person name="Martijn J."/>
            <person name="Lind A.E."/>
            <person name="van Eijk R."/>
            <person name="Schleper C."/>
            <person name="Guy L."/>
            <person name="Ettema T.J."/>
        </authorList>
    </citation>
    <scope>NUCLEOTIDE SEQUENCE</scope>
</reference>
<proteinExistence type="predicted"/>
<name>A0A0F8VBD0_9ZZZZ</name>
<dbReference type="AlphaFoldDB" id="A0A0F8VBD0"/>
<sequence>MTFNIIQGDALEKLKELKEKSVDMCMTSPP</sequence>
<accession>A0A0F8VBD0</accession>
<gene>
    <name evidence="1" type="ORF">LCGC14_2579870</name>
</gene>